<proteinExistence type="predicted"/>
<dbReference type="eggNOG" id="ENOG5033NHJ">
    <property type="taxonomic scope" value="Bacteria"/>
</dbReference>
<dbReference type="InterPro" id="IPR047789">
    <property type="entry name" value="CU044_5270-like"/>
</dbReference>
<keyword evidence="2" id="KW-1185">Reference proteome</keyword>
<dbReference type="EMBL" id="CM000951">
    <property type="protein sequence ID" value="EDY53665.1"/>
    <property type="molecule type" value="Genomic_DNA"/>
</dbReference>
<evidence type="ECO:0000313" key="2">
    <source>
        <dbReference type="Proteomes" id="UP000002785"/>
    </source>
</evidence>
<reference evidence="1" key="1">
    <citation type="submission" date="2009-10" db="EMBL/GenBank/DDBJ databases">
        <title>The genome sequence of Streptomyces sviceus strain ATCC 29083.</title>
        <authorList>
            <consortium name="The Broad Institute Genome Sequencing Platform"/>
            <consortium name="Broad Institute Microbial Sequencing Center"/>
            <person name="Fischbach M."/>
            <person name="Godfrey P."/>
            <person name="Ward D."/>
            <person name="Young S."/>
            <person name="Zeng Q."/>
            <person name="Koehrsen M."/>
            <person name="Alvarado L."/>
            <person name="Berlin A.M."/>
            <person name="Bochicchio J."/>
            <person name="Borenstein D."/>
            <person name="Chapman S.B."/>
            <person name="Chen Z."/>
            <person name="Engels R."/>
            <person name="Freedman E."/>
            <person name="Gellesch M."/>
            <person name="Goldberg J."/>
            <person name="Griggs A."/>
            <person name="Gujja S."/>
            <person name="Heilman E.R."/>
            <person name="Heiman D.I."/>
            <person name="Hepburn T.A."/>
            <person name="Howarth C."/>
            <person name="Jen D."/>
            <person name="Larson L."/>
            <person name="Lewis B."/>
            <person name="Mehta T."/>
            <person name="Park D."/>
            <person name="Pearson M."/>
            <person name="Richards J."/>
            <person name="Roberts A."/>
            <person name="Saif S."/>
            <person name="Shea T.D."/>
            <person name="Shenoy N."/>
            <person name="Sisk P."/>
            <person name="Stolte C."/>
            <person name="Sykes S.N."/>
            <person name="Thomson T."/>
            <person name="Walk T."/>
            <person name="White J."/>
            <person name="Yandava C."/>
            <person name="Straight P."/>
            <person name="Clardy J."/>
            <person name="Hung D."/>
            <person name="Kolter R."/>
            <person name="Mekalanos J."/>
            <person name="Walker S."/>
            <person name="Walsh C.T."/>
            <person name="Wieland-Brown L.C."/>
            <person name="Haas B."/>
            <person name="Nusbaum C."/>
            <person name="Birren B."/>
        </authorList>
    </citation>
    <scope>NUCLEOTIDE SEQUENCE [LARGE SCALE GENOMIC DNA]</scope>
    <source>
        <strain evidence="1">ATCC 29083</strain>
    </source>
</reference>
<dbReference type="Proteomes" id="UP000002785">
    <property type="component" value="Chromosome"/>
</dbReference>
<organism evidence="1 2">
    <name type="scientific">Streptomyces sviceus (strain ATCC 29083 / DSM 924 / JCM 4929 / NBRC 13980 / NCIMB 11184 / NRRL 5439 / UC 5370)</name>
    <dbReference type="NCBI Taxonomy" id="463191"/>
    <lineage>
        <taxon>Bacteria</taxon>
        <taxon>Bacillati</taxon>
        <taxon>Actinomycetota</taxon>
        <taxon>Actinomycetes</taxon>
        <taxon>Kitasatosporales</taxon>
        <taxon>Streptomycetaceae</taxon>
        <taxon>Streptomyces</taxon>
    </lineage>
</organism>
<dbReference type="AlphaFoldDB" id="B5HLG0"/>
<gene>
    <name evidence="1" type="ORF">SSEG_08328</name>
</gene>
<sequence>MRHWADPIRPLSERNPTMNEIELLREWDADAPPLTDTARARARFRLYQAMRAPATTPTTGRALGRRPLLRIAVACAAAAAVTATVVVAQNTGENAPRTQTVSATTVLWGAAAEARRTEKPLAPRDDQFIYTKEVIELKPVSGGHVKRYVDESWSSVDGSKKSYVSELGYKQWVPPFRKGESTWPPREWSKLEQLPLDPARLTITLREAGTKPDFGRKTRADEWPQIQFFLAGLLRDSVLPKGLRSAAFEALAAVPGVEVLPDRTEFNGHTAIGVRYVGPRGTPWEKGGRVLLFDAKTYQYLGLRERTTMKLTTKVYDQSQYIVADGVVDRVLQRP</sequence>
<evidence type="ECO:0000313" key="1">
    <source>
        <dbReference type="EMBL" id="EDY53665.1"/>
    </source>
</evidence>
<evidence type="ECO:0008006" key="3">
    <source>
        <dbReference type="Google" id="ProtNLM"/>
    </source>
</evidence>
<name>B5HLG0_STRX2</name>
<accession>B5HLG0</accession>
<dbReference type="NCBIfam" id="NF038083">
    <property type="entry name" value="CU044_5270_fam"/>
    <property type="match status" value="1"/>
</dbReference>
<dbReference type="HOGENOM" id="CLU_067815_1_0_11"/>
<protein>
    <recommendedName>
        <fullName evidence="3">Tat pathway signal protein</fullName>
    </recommendedName>
</protein>